<dbReference type="GO" id="GO:0045333">
    <property type="term" value="P:cellular respiration"/>
    <property type="evidence" value="ECO:0007669"/>
    <property type="project" value="UniProtKB-ARBA"/>
</dbReference>
<dbReference type="EMBL" id="BBWU01000038">
    <property type="protein sequence ID" value="GAO39694.1"/>
    <property type="molecule type" value="Genomic_DNA"/>
</dbReference>
<dbReference type="OrthoDB" id="9775140at2"/>
<evidence type="ECO:0000259" key="2">
    <source>
        <dbReference type="Pfam" id="PF02775"/>
    </source>
</evidence>
<dbReference type="GO" id="GO:0044281">
    <property type="term" value="P:small molecule metabolic process"/>
    <property type="evidence" value="ECO:0007669"/>
    <property type="project" value="UniProtKB-ARBA"/>
</dbReference>
<dbReference type="InterPro" id="IPR011766">
    <property type="entry name" value="TPP_enzyme_TPP-bd"/>
</dbReference>
<evidence type="ECO:0000313" key="4">
    <source>
        <dbReference type="Proteomes" id="UP000033202"/>
    </source>
</evidence>
<dbReference type="RefSeq" id="WP_046348511.1">
    <property type="nucleotide sequence ID" value="NZ_BBWU01000038.1"/>
</dbReference>
<dbReference type="Gene3D" id="3.40.50.970">
    <property type="match status" value="1"/>
</dbReference>
<dbReference type="STRING" id="1219043.SCH01S_38_00340"/>
<dbReference type="GO" id="GO:0016625">
    <property type="term" value="F:oxidoreductase activity, acting on the aldehyde or oxo group of donors, iron-sulfur protein as acceptor"/>
    <property type="evidence" value="ECO:0007669"/>
    <property type="project" value="UniProtKB-ARBA"/>
</dbReference>
<dbReference type="InterPro" id="IPR051457">
    <property type="entry name" value="2-oxoacid:Fd_oxidoreductase"/>
</dbReference>
<protein>
    <submittedName>
        <fullName evidence="3">2-oxoglutarate--ferredoxin oxidoreductase beta subunit</fullName>
    </submittedName>
</protein>
<proteinExistence type="predicted"/>
<feature type="domain" description="Thiamine pyrophosphate enzyme TPP-binding" evidence="2">
    <location>
        <begin position="57"/>
        <end position="203"/>
    </location>
</feature>
<dbReference type="Proteomes" id="UP000033202">
    <property type="component" value="Unassembled WGS sequence"/>
</dbReference>
<organism evidence="3 4">
    <name type="scientific">Sphingomonas changbaiensis NBRC 104936</name>
    <dbReference type="NCBI Taxonomy" id="1219043"/>
    <lineage>
        <taxon>Bacteria</taxon>
        <taxon>Pseudomonadati</taxon>
        <taxon>Pseudomonadota</taxon>
        <taxon>Alphaproteobacteria</taxon>
        <taxon>Sphingomonadales</taxon>
        <taxon>Sphingomonadaceae</taxon>
        <taxon>Sphingomonas</taxon>
    </lineage>
</organism>
<dbReference type="CDD" id="cd03375">
    <property type="entry name" value="TPP_OGFOR"/>
    <property type="match status" value="1"/>
</dbReference>
<evidence type="ECO:0000256" key="1">
    <source>
        <dbReference type="ARBA" id="ARBA00023002"/>
    </source>
</evidence>
<dbReference type="PANTHER" id="PTHR48084:SF4">
    <property type="entry name" value="2-OXOGLUTARATE OXIDOREDUCTASE SUBUNIT KORB"/>
    <property type="match status" value="1"/>
</dbReference>
<keyword evidence="4" id="KW-1185">Reference proteome</keyword>
<dbReference type="AlphaFoldDB" id="A0A0E9MQ65"/>
<accession>A0A0E9MQ65</accession>
<dbReference type="GO" id="GO:0030976">
    <property type="term" value="F:thiamine pyrophosphate binding"/>
    <property type="evidence" value="ECO:0007669"/>
    <property type="project" value="InterPro"/>
</dbReference>
<sequence length="346" mass="37956">MNDMTPVAKTTTIKDWESDQEVRWCPGCGDYAILKAVQRTMPEIGATPEKTVFVSGIGCSSRFPYYMETYGFHTIHGRAPAIATGVKLANPELDVWIITGDGDALSIGGNHTMHILRRNLDCQILLFNNEIYGLTKGQYSPTSRVGTRSPSTPFGSVDRPASPCSFALGSGARFVARGIDVHKNLAAVLKAAHAHKGASFVEIYQNCIVYNDEVFAAFTEKAKAQVNQIWLENGEPMLFAGGTMGLKLNAKELRLEIVNVENGNWEAAGVIRHDQTNKGIAQMLIDMEIENGFPVALGVIFNHPRPTFERAVTDQNRAAAEGKTPDLQKLVAKGQTWQVEKQPHEI</sequence>
<name>A0A0E9MQ65_9SPHN</name>
<gene>
    <name evidence="3" type="primary">korB</name>
    <name evidence="3" type="ORF">SCH01S_38_00340</name>
</gene>
<comment type="caution">
    <text evidence="3">The sequence shown here is derived from an EMBL/GenBank/DDBJ whole genome shotgun (WGS) entry which is preliminary data.</text>
</comment>
<keyword evidence="1" id="KW-0560">Oxidoreductase</keyword>
<dbReference type="Pfam" id="PF02775">
    <property type="entry name" value="TPP_enzyme_C"/>
    <property type="match status" value="1"/>
</dbReference>
<dbReference type="PANTHER" id="PTHR48084">
    <property type="entry name" value="2-OXOGLUTARATE OXIDOREDUCTASE SUBUNIT KORB-RELATED"/>
    <property type="match status" value="1"/>
</dbReference>
<evidence type="ECO:0000313" key="3">
    <source>
        <dbReference type="EMBL" id="GAO39694.1"/>
    </source>
</evidence>
<reference evidence="3 4" key="1">
    <citation type="submission" date="2015-04" db="EMBL/GenBank/DDBJ databases">
        <title>Whole genome shotgun sequence of Sphingomonas changbaiensis NBRC 104936.</title>
        <authorList>
            <person name="Katano-Makiyama Y."/>
            <person name="Hosoyama A."/>
            <person name="Hashimoto M."/>
            <person name="Noguchi M."/>
            <person name="Tsuchikane K."/>
            <person name="Ohji S."/>
            <person name="Yamazoe A."/>
            <person name="Ichikawa N."/>
            <person name="Kimura A."/>
            <person name="Fujita N."/>
        </authorList>
    </citation>
    <scope>NUCLEOTIDE SEQUENCE [LARGE SCALE GENOMIC DNA]</scope>
    <source>
        <strain evidence="3 4">NBRC 104936</strain>
    </source>
</reference>
<dbReference type="SUPFAM" id="SSF52518">
    <property type="entry name" value="Thiamin diphosphate-binding fold (THDP-binding)"/>
    <property type="match status" value="1"/>
</dbReference>
<dbReference type="InterPro" id="IPR029061">
    <property type="entry name" value="THDP-binding"/>
</dbReference>